<feature type="compositionally biased region" description="Polar residues" evidence="1">
    <location>
        <begin position="1"/>
        <end position="36"/>
    </location>
</feature>
<dbReference type="Proteomes" id="UP000235672">
    <property type="component" value="Unassembled WGS sequence"/>
</dbReference>
<feature type="region of interest" description="Disordered" evidence="1">
    <location>
        <begin position="1"/>
        <end position="55"/>
    </location>
</feature>
<gene>
    <name evidence="2" type="ORF">NA56DRAFT_641558</name>
</gene>
<evidence type="ECO:0000313" key="3">
    <source>
        <dbReference type="Proteomes" id="UP000235672"/>
    </source>
</evidence>
<dbReference type="EMBL" id="KZ613467">
    <property type="protein sequence ID" value="PMD26918.1"/>
    <property type="molecule type" value="Genomic_DNA"/>
</dbReference>
<evidence type="ECO:0000313" key="2">
    <source>
        <dbReference type="EMBL" id="PMD26918.1"/>
    </source>
</evidence>
<reference evidence="2 3" key="1">
    <citation type="submission" date="2016-05" db="EMBL/GenBank/DDBJ databases">
        <title>A degradative enzymes factory behind the ericoid mycorrhizal symbiosis.</title>
        <authorList>
            <consortium name="DOE Joint Genome Institute"/>
            <person name="Martino E."/>
            <person name="Morin E."/>
            <person name="Grelet G."/>
            <person name="Kuo A."/>
            <person name="Kohler A."/>
            <person name="Daghino S."/>
            <person name="Barry K."/>
            <person name="Choi C."/>
            <person name="Cichocki N."/>
            <person name="Clum A."/>
            <person name="Copeland A."/>
            <person name="Hainaut M."/>
            <person name="Haridas S."/>
            <person name="Labutti K."/>
            <person name="Lindquist E."/>
            <person name="Lipzen A."/>
            <person name="Khouja H.-R."/>
            <person name="Murat C."/>
            <person name="Ohm R."/>
            <person name="Olson A."/>
            <person name="Spatafora J."/>
            <person name="Veneault-Fourrey C."/>
            <person name="Henrissat B."/>
            <person name="Grigoriev I."/>
            <person name="Martin F."/>
            <person name="Perotto S."/>
        </authorList>
    </citation>
    <scope>NUCLEOTIDE SEQUENCE [LARGE SCALE GENOMIC DNA]</scope>
    <source>
        <strain evidence="2 3">UAMH 7357</strain>
    </source>
</reference>
<keyword evidence="3" id="KW-1185">Reference proteome</keyword>
<organism evidence="2 3">
    <name type="scientific">Hyaloscypha hepaticicola</name>
    <dbReference type="NCBI Taxonomy" id="2082293"/>
    <lineage>
        <taxon>Eukaryota</taxon>
        <taxon>Fungi</taxon>
        <taxon>Dikarya</taxon>
        <taxon>Ascomycota</taxon>
        <taxon>Pezizomycotina</taxon>
        <taxon>Leotiomycetes</taxon>
        <taxon>Helotiales</taxon>
        <taxon>Hyaloscyphaceae</taxon>
        <taxon>Hyaloscypha</taxon>
    </lineage>
</organism>
<proteinExistence type="predicted"/>
<protein>
    <submittedName>
        <fullName evidence="2">Uncharacterized protein</fullName>
    </submittedName>
</protein>
<name>A0A2J6QKX2_9HELO</name>
<sequence length="55" mass="5654">MAPFTTDLSSPEPSSRSTRLTSVAMTSGLGRSSTGRTDQDVIAKGSVRPIPGGTM</sequence>
<dbReference type="AlphaFoldDB" id="A0A2J6QKX2"/>
<accession>A0A2J6QKX2</accession>
<evidence type="ECO:0000256" key="1">
    <source>
        <dbReference type="SAM" id="MobiDB-lite"/>
    </source>
</evidence>